<dbReference type="InterPro" id="IPR000073">
    <property type="entry name" value="AB_hydrolase_1"/>
</dbReference>
<evidence type="ECO:0000256" key="2">
    <source>
        <dbReference type="ARBA" id="ARBA00022801"/>
    </source>
</evidence>
<accession>A0ABP0E643</accession>
<dbReference type="PRINTS" id="PR00412">
    <property type="entry name" value="EPOXHYDRLASE"/>
</dbReference>
<sequence>MFPTLRRAYTVAKTGRCNLPLANGPVSLVSEQFVTKQFVQKDPRTILFLHGFLGSKKNYRSIGKKLSRELGFNVIGLDMRNHGESPKALPLNYETMAKDVEQYLDTNKLSKLVVVGHSMGAKVAMVLALKRPELIDSLVVVDNMPAYTPLDPSFRRNLKALQEIEQDKISSKLNGRIIQNEVQDILTKHGIEPMVQTFLLSNMVKGKDVITFQNPNTCFIEHDAIEIVSQWPKRETLGQKYRGPVLVIRSTQSGFISSIESFDDYFESVKVIDFDTGHYIITEKSKEFTDTLIEFIK</sequence>
<organism evidence="4 5">
    <name type="scientific">[Candida] anglica</name>
    <dbReference type="NCBI Taxonomy" id="148631"/>
    <lineage>
        <taxon>Eukaryota</taxon>
        <taxon>Fungi</taxon>
        <taxon>Dikarya</taxon>
        <taxon>Ascomycota</taxon>
        <taxon>Saccharomycotina</taxon>
        <taxon>Pichiomycetes</taxon>
        <taxon>Debaryomycetaceae</taxon>
        <taxon>Kurtzmaniella</taxon>
    </lineage>
</organism>
<keyword evidence="2" id="KW-0378">Hydrolase</keyword>
<evidence type="ECO:0000313" key="4">
    <source>
        <dbReference type="EMBL" id="CAK7892795.1"/>
    </source>
</evidence>
<dbReference type="Pfam" id="PF00561">
    <property type="entry name" value="Abhydrolase_1"/>
    <property type="match status" value="1"/>
</dbReference>
<dbReference type="SUPFAM" id="SSF53474">
    <property type="entry name" value="alpha/beta-Hydrolases"/>
    <property type="match status" value="1"/>
</dbReference>
<dbReference type="InterPro" id="IPR000639">
    <property type="entry name" value="Epox_hydrolase-like"/>
</dbReference>
<evidence type="ECO:0000313" key="5">
    <source>
        <dbReference type="Proteomes" id="UP001497600"/>
    </source>
</evidence>
<feature type="domain" description="AB hydrolase-1" evidence="3">
    <location>
        <begin position="45"/>
        <end position="284"/>
    </location>
</feature>
<dbReference type="Proteomes" id="UP001497600">
    <property type="component" value="Chromosome A"/>
</dbReference>
<dbReference type="EMBL" id="OZ004253">
    <property type="protein sequence ID" value="CAK7892795.1"/>
    <property type="molecule type" value="Genomic_DNA"/>
</dbReference>
<name>A0ABP0E643_9ASCO</name>
<dbReference type="PANTHER" id="PTHR46118:SF4">
    <property type="entry name" value="PROTEIN ABHD11"/>
    <property type="match status" value="1"/>
</dbReference>
<gene>
    <name evidence="4" type="primary">IMO32</name>
    <name evidence="4" type="ORF">CAAN4_A04500</name>
</gene>
<dbReference type="Gene3D" id="3.40.50.1820">
    <property type="entry name" value="alpha/beta hydrolase"/>
    <property type="match status" value="1"/>
</dbReference>
<evidence type="ECO:0000256" key="1">
    <source>
        <dbReference type="ARBA" id="ARBA00008645"/>
    </source>
</evidence>
<dbReference type="PANTHER" id="PTHR46118">
    <property type="entry name" value="PROTEIN ABHD11"/>
    <property type="match status" value="1"/>
</dbReference>
<dbReference type="InterPro" id="IPR029058">
    <property type="entry name" value="AB_hydrolase_fold"/>
</dbReference>
<keyword evidence="5" id="KW-1185">Reference proteome</keyword>
<evidence type="ECO:0000259" key="3">
    <source>
        <dbReference type="Pfam" id="PF00561"/>
    </source>
</evidence>
<comment type="similarity">
    <text evidence="1">Belongs to the AB hydrolase superfamily.</text>
</comment>
<proteinExistence type="inferred from homology"/>
<protein>
    <submittedName>
        <fullName evidence="4">Probable alcohol acetyltransferase</fullName>
    </submittedName>
</protein>
<dbReference type="PRINTS" id="PR00111">
    <property type="entry name" value="ABHYDROLASE"/>
</dbReference>
<reference evidence="4 5" key="1">
    <citation type="submission" date="2024-01" db="EMBL/GenBank/DDBJ databases">
        <authorList>
            <consortium name="Genoscope - CEA"/>
            <person name="William W."/>
        </authorList>
    </citation>
    <scope>NUCLEOTIDE SEQUENCE [LARGE SCALE GENOMIC DNA]</scope>
    <source>
        <strain evidence="4 5">29B2s-10</strain>
    </source>
</reference>